<evidence type="ECO:0000313" key="2">
    <source>
        <dbReference type="Proteomes" id="UP000012960"/>
    </source>
</evidence>
<dbReference type="Gramene" id="Ma01_t15540.1">
    <property type="protein sequence ID" value="Ma01_p15540.1"/>
    <property type="gene ID" value="Ma01_g15540"/>
</dbReference>
<dbReference type="InParanoid" id="A0A804HUH0"/>
<name>A0A804HUH0_MUSAM</name>
<sequence>MRFNRLLFRHKLRITLAHQMTQMVLIKN</sequence>
<protein>
    <submittedName>
        <fullName evidence="1">Uncharacterized protein</fullName>
    </submittedName>
</protein>
<accession>A0A804HUH0</accession>
<organism evidence="1 2">
    <name type="scientific">Musa acuminata subsp. malaccensis</name>
    <name type="common">Wild banana</name>
    <name type="synonym">Musa malaccensis</name>
    <dbReference type="NCBI Taxonomy" id="214687"/>
    <lineage>
        <taxon>Eukaryota</taxon>
        <taxon>Viridiplantae</taxon>
        <taxon>Streptophyta</taxon>
        <taxon>Embryophyta</taxon>
        <taxon>Tracheophyta</taxon>
        <taxon>Spermatophyta</taxon>
        <taxon>Magnoliopsida</taxon>
        <taxon>Liliopsida</taxon>
        <taxon>Zingiberales</taxon>
        <taxon>Musaceae</taxon>
        <taxon>Musa</taxon>
    </lineage>
</organism>
<evidence type="ECO:0000313" key="1">
    <source>
        <dbReference type="EnsemblPlants" id="Ma01_p15540.1"/>
    </source>
</evidence>
<dbReference type="Proteomes" id="UP000012960">
    <property type="component" value="Unplaced"/>
</dbReference>
<proteinExistence type="predicted"/>
<dbReference type="EnsemblPlants" id="Ma01_t15540.1">
    <property type="protein sequence ID" value="Ma01_p15540.1"/>
    <property type="gene ID" value="Ma01_g15540"/>
</dbReference>
<keyword evidence="2" id="KW-1185">Reference proteome</keyword>
<dbReference type="AlphaFoldDB" id="A0A804HUH0"/>
<reference evidence="1" key="1">
    <citation type="submission" date="2021-05" db="UniProtKB">
        <authorList>
            <consortium name="EnsemblPlants"/>
        </authorList>
    </citation>
    <scope>IDENTIFICATION</scope>
    <source>
        <strain evidence="1">subsp. malaccensis</strain>
    </source>
</reference>